<proteinExistence type="predicted"/>
<name>A0A2W1J8S6_9CYAN</name>
<dbReference type="SUPFAM" id="SSF50341">
    <property type="entry name" value="CheW-like"/>
    <property type="match status" value="2"/>
</dbReference>
<dbReference type="PANTHER" id="PTHR22617">
    <property type="entry name" value="CHEMOTAXIS SENSOR HISTIDINE KINASE-RELATED"/>
    <property type="match status" value="1"/>
</dbReference>
<organism evidence="2 3">
    <name type="scientific">Acaryochloris thomasi RCC1774</name>
    <dbReference type="NCBI Taxonomy" id="1764569"/>
    <lineage>
        <taxon>Bacteria</taxon>
        <taxon>Bacillati</taxon>
        <taxon>Cyanobacteriota</taxon>
        <taxon>Cyanophyceae</taxon>
        <taxon>Acaryochloridales</taxon>
        <taxon>Acaryochloridaceae</taxon>
        <taxon>Acaryochloris</taxon>
        <taxon>Acaryochloris thomasi</taxon>
    </lineage>
</organism>
<dbReference type="InterPro" id="IPR036061">
    <property type="entry name" value="CheW-like_dom_sf"/>
</dbReference>
<gene>
    <name evidence="2" type="primary">cheW_4</name>
    <name evidence="2" type="ORF">C1752_10965</name>
</gene>
<dbReference type="EMBL" id="PQWO01000034">
    <property type="protein sequence ID" value="PZD70536.1"/>
    <property type="molecule type" value="Genomic_DNA"/>
</dbReference>
<accession>A0A2W1J8S6</accession>
<keyword evidence="3" id="KW-1185">Reference proteome</keyword>
<evidence type="ECO:0000313" key="3">
    <source>
        <dbReference type="Proteomes" id="UP000248857"/>
    </source>
</evidence>
<dbReference type="InterPro" id="IPR002545">
    <property type="entry name" value="CheW-lke_dom"/>
</dbReference>
<sequence length="363" mass="39805">MDTDNQSYLIFRHSDSLYGVEASRVREIFHLPELQPIADAPKDIIGSLNWRGKLLPVMHLDLRLGQSMLPCQLSDSIIVIEWQGIQVGLVVHQVLDVQTIAATDHEAAPDYGRLQQINTAFVAGVAKVEADLVVLLNPETLIRQADDVAMMIWEAELSESNTETAPEAQWQTSVTSERSGSNFYELYCQNVTPAERAIFRQRADALRPPLEEGESNDQVSLAVVGLGENYFALELDRVREFINVQQVTPIPCCPPHIVGNMNLRGEVMTLVDLRTVLTQAPAAAPSAKAIVVEVDDIIAGIPVDAVFDVMSLSPTDISAIPLASSASHQRHFQGTARYNDKTLSILNLSALFSNAQLTVDQAA</sequence>
<dbReference type="Pfam" id="PF01584">
    <property type="entry name" value="CheW"/>
    <property type="match status" value="2"/>
</dbReference>
<dbReference type="Proteomes" id="UP000248857">
    <property type="component" value="Unassembled WGS sequence"/>
</dbReference>
<protein>
    <submittedName>
        <fullName evidence="2">Chemotaxis protein CheW</fullName>
    </submittedName>
</protein>
<comment type="caution">
    <text evidence="2">The sequence shown here is derived from an EMBL/GenBank/DDBJ whole genome shotgun (WGS) entry which is preliminary data.</text>
</comment>
<evidence type="ECO:0000259" key="1">
    <source>
        <dbReference type="PROSITE" id="PS50851"/>
    </source>
</evidence>
<feature type="domain" description="CheW-like" evidence="1">
    <location>
        <begin position="5"/>
        <end position="147"/>
    </location>
</feature>
<dbReference type="SMART" id="SM00260">
    <property type="entry name" value="CheW"/>
    <property type="match status" value="2"/>
</dbReference>
<dbReference type="GO" id="GO:0005829">
    <property type="term" value="C:cytosol"/>
    <property type="evidence" value="ECO:0007669"/>
    <property type="project" value="TreeGrafter"/>
</dbReference>
<feature type="domain" description="CheW-like" evidence="1">
    <location>
        <begin position="218"/>
        <end position="357"/>
    </location>
</feature>
<dbReference type="InterPro" id="IPR039315">
    <property type="entry name" value="CheW"/>
</dbReference>
<dbReference type="PROSITE" id="PS50851">
    <property type="entry name" value="CHEW"/>
    <property type="match status" value="2"/>
</dbReference>
<dbReference type="Gene3D" id="2.40.50.180">
    <property type="entry name" value="CheA-289, Domain 4"/>
    <property type="match status" value="2"/>
</dbReference>
<dbReference type="PANTHER" id="PTHR22617:SF23">
    <property type="entry name" value="CHEMOTAXIS PROTEIN CHEW"/>
    <property type="match status" value="1"/>
</dbReference>
<dbReference type="Gene3D" id="2.30.30.40">
    <property type="entry name" value="SH3 Domains"/>
    <property type="match status" value="2"/>
</dbReference>
<dbReference type="RefSeq" id="WP_110988924.1">
    <property type="nucleotide sequence ID" value="NZ_CAWNWM010000034.1"/>
</dbReference>
<reference evidence="2 3" key="1">
    <citation type="journal article" date="2018" name="Sci. Rep.">
        <title>A novel species of the marine cyanobacterium Acaryochloris with a unique pigment content and lifestyle.</title>
        <authorList>
            <person name="Partensky F."/>
            <person name="Six C."/>
            <person name="Ratin M."/>
            <person name="Garczarek L."/>
            <person name="Vaulot D."/>
            <person name="Probert I."/>
            <person name="Calteau A."/>
            <person name="Gourvil P."/>
            <person name="Marie D."/>
            <person name="Grebert T."/>
            <person name="Bouchier C."/>
            <person name="Le Panse S."/>
            <person name="Gachenot M."/>
            <person name="Rodriguez F."/>
            <person name="Garrido J.L."/>
        </authorList>
    </citation>
    <scope>NUCLEOTIDE SEQUENCE [LARGE SCALE GENOMIC DNA]</scope>
    <source>
        <strain evidence="2 3">RCC1774</strain>
    </source>
</reference>
<dbReference type="OrthoDB" id="9794382at2"/>
<dbReference type="GO" id="GO:0007165">
    <property type="term" value="P:signal transduction"/>
    <property type="evidence" value="ECO:0007669"/>
    <property type="project" value="InterPro"/>
</dbReference>
<evidence type="ECO:0000313" key="2">
    <source>
        <dbReference type="EMBL" id="PZD70536.1"/>
    </source>
</evidence>
<dbReference type="AlphaFoldDB" id="A0A2W1J8S6"/>
<dbReference type="GO" id="GO:0006935">
    <property type="term" value="P:chemotaxis"/>
    <property type="evidence" value="ECO:0007669"/>
    <property type="project" value="InterPro"/>
</dbReference>